<protein>
    <submittedName>
        <fullName evidence="2">Uncharacterized protein</fullName>
    </submittedName>
</protein>
<dbReference type="AlphaFoldDB" id="A0A699VGQ0"/>
<accession>A0A699VGQ0</accession>
<feature type="non-terminal residue" evidence="2">
    <location>
        <position position="1"/>
    </location>
</feature>
<evidence type="ECO:0000256" key="1">
    <source>
        <dbReference type="SAM" id="MobiDB-lite"/>
    </source>
</evidence>
<evidence type="ECO:0000313" key="2">
    <source>
        <dbReference type="EMBL" id="GFD33433.1"/>
    </source>
</evidence>
<dbReference type="EMBL" id="BKCJ011435441">
    <property type="protein sequence ID" value="GFD33433.1"/>
    <property type="molecule type" value="Genomic_DNA"/>
</dbReference>
<proteinExistence type="predicted"/>
<feature type="region of interest" description="Disordered" evidence="1">
    <location>
        <begin position="39"/>
        <end position="71"/>
    </location>
</feature>
<reference evidence="2" key="1">
    <citation type="journal article" date="2019" name="Sci. Rep.">
        <title>Draft genome of Tanacetum cinerariifolium, the natural source of mosquito coil.</title>
        <authorList>
            <person name="Yamashiro T."/>
            <person name="Shiraishi A."/>
            <person name="Satake H."/>
            <person name="Nakayama K."/>
        </authorList>
    </citation>
    <scope>NUCLEOTIDE SEQUENCE</scope>
</reference>
<name>A0A699VGQ0_TANCI</name>
<comment type="caution">
    <text evidence="2">The sequence shown here is derived from an EMBL/GenBank/DDBJ whole genome shotgun (WGS) entry which is preliminary data.</text>
</comment>
<sequence length="71" mass="8211">DPYTLLMRDEVISIIFEREIDEFIIFSVDDLVPIPRESMTSDSNFECDMPTPLPTTDVRKEDFDINSPLGE</sequence>
<organism evidence="2">
    <name type="scientific">Tanacetum cinerariifolium</name>
    <name type="common">Dalmatian daisy</name>
    <name type="synonym">Chrysanthemum cinerariifolium</name>
    <dbReference type="NCBI Taxonomy" id="118510"/>
    <lineage>
        <taxon>Eukaryota</taxon>
        <taxon>Viridiplantae</taxon>
        <taxon>Streptophyta</taxon>
        <taxon>Embryophyta</taxon>
        <taxon>Tracheophyta</taxon>
        <taxon>Spermatophyta</taxon>
        <taxon>Magnoliopsida</taxon>
        <taxon>eudicotyledons</taxon>
        <taxon>Gunneridae</taxon>
        <taxon>Pentapetalae</taxon>
        <taxon>asterids</taxon>
        <taxon>campanulids</taxon>
        <taxon>Asterales</taxon>
        <taxon>Asteraceae</taxon>
        <taxon>Asteroideae</taxon>
        <taxon>Anthemideae</taxon>
        <taxon>Anthemidinae</taxon>
        <taxon>Tanacetum</taxon>
    </lineage>
</organism>
<gene>
    <name evidence="2" type="ORF">Tci_905402</name>
</gene>